<sequence>MGKLATIICFVITFLLLGGIAVLIAWLADKMKSPMFSIDQANINGYNFTADNHLNATFILEVRSHNRDSKYQIKYDLIVVSVYHSGYTLAYDTTLGPFTQHHGDDIVFTARPRARNVLIRNPELAGDIRNEARAEKLGLEVHVRAAVRYEVARWKHKSYVLRIICTPVFVGLSSGKGSQSTICDVDRF</sequence>
<reference evidence="4 5" key="1">
    <citation type="journal article" date="2014" name="Nature">
        <title>The genome of the recently domesticated crop plant sugar beet (Beta vulgaris).</title>
        <authorList>
            <person name="Dohm J.C."/>
            <person name="Minoche A.E."/>
            <person name="Holtgrawe D."/>
            <person name="Capella-Gutierrez S."/>
            <person name="Zakrzewski F."/>
            <person name="Tafer H."/>
            <person name="Rupp O."/>
            <person name="Sorensen T.R."/>
            <person name="Stracke R."/>
            <person name="Reinhardt R."/>
            <person name="Goesmann A."/>
            <person name="Kraft T."/>
            <person name="Schulz B."/>
            <person name="Stadler P.F."/>
            <person name="Schmidt T."/>
            <person name="Gabaldon T."/>
            <person name="Lehrach H."/>
            <person name="Weisshaar B."/>
            <person name="Himmelbauer H."/>
        </authorList>
    </citation>
    <scope>NUCLEOTIDE SEQUENCE [LARGE SCALE GENOMIC DNA]</scope>
    <source>
        <tissue evidence="4">Taproot</tissue>
    </source>
</reference>
<dbReference type="PANTHER" id="PTHR31234:SF39">
    <property type="entry name" value="HARPIN-INDUCED PROTEIN 1 CONTAINING PROTEIN, EXPRESSED"/>
    <property type="match status" value="1"/>
</dbReference>
<gene>
    <name evidence="4" type="ORF">BVRB_9g225960</name>
</gene>
<evidence type="ECO:0000313" key="5">
    <source>
        <dbReference type="Proteomes" id="UP000035740"/>
    </source>
</evidence>
<protein>
    <submittedName>
        <fullName evidence="4">Uncharacterized protein</fullName>
    </submittedName>
</protein>
<proteinExistence type="predicted"/>
<evidence type="ECO:0000256" key="3">
    <source>
        <dbReference type="SAM" id="Phobius"/>
    </source>
</evidence>
<feature type="transmembrane region" description="Helical" evidence="3">
    <location>
        <begin position="7"/>
        <end position="28"/>
    </location>
</feature>
<evidence type="ECO:0000256" key="2">
    <source>
        <dbReference type="ARBA" id="ARBA00023136"/>
    </source>
</evidence>
<name>A0A0J8DZP9_BETVV</name>
<accession>A0A0J8DZP9</accession>
<dbReference type="PANTHER" id="PTHR31234">
    <property type="entry name" value="LATE EMBRYOGENESIS ABUNDANT (LEA) HYDROXYPROLINE-RICH GLYCOPROTEIN FAMILY"/>
    <property type="match status" value="1"/>
</dbReference>
<keyword evidence="3" id="KW-1133">Transmembrane helix</keyword>
<comment type="subcellular location">
    <subcellularLocation>
        <location evidence="1">Membrane</location>
    </subcellularLocation>
</comment>
<dbReference type="GO" id="GO:0005886">
    <property type="term" value="C:plasma membrane"/>
    <property type="evidence" value="ECO:0007669"/>
    <property type="project" value="TreeGrafter"/>
</dbReference>
<dbReference type="OMA" id="RYEVARW"/>
<dbReference type="Gramene" id="KMS96345">
    <property type="protein sequence ID" value="KMS96345"/>
    <property type="gene ID" value="BVRB_9g225960"/>
</dbReference>
<dbReference type="InterPro" id="IPR044839">
    <property type="entry name" value="NDR1-like"/>
</dbReference>
<dbReference type="OrthoDB" id="669838at2759"/>
<organism evidence="4 5">
    <name type="scientific">Beta vulgaris subsp. vulgaris</name>
    <name type="common">Beet</name>
    <dbReference type="NCBI Taxonomy" id="3555"/>
    <lineage>
        <taxon>Eukaryota</taxon>
        <taxon>Viridiplantae</taxon>
        <taxon>Streptophyta</taxon>
        <taxon>Embryophyta</taxon>
        <taxon>Tracheophyta</taxon>
        <taxon>Spermatophyta</taxon>
        <taxon>Magnoliopsida</taxon>
        <taxon>eudicotyledons</taxon>
        <taxon>Gunneridae</taxon>
        <taxon>Pentapetalae</taxon>
        <taxon>Caryophyllales</taxon>
        <taxon>Chenopodiaceae</taxon>
        <taxon>Betoideae</taxon>
        <taxon>Beta</taxon>
    </lineage>
</organism>
<keyword evidence="5" id="KW-1185">Reference proteome</keyword>
<dbReference type="EMBL" id="KQ090390">
    <property type="protein sequence ID" value="KMS96345.1"/>
    <property type="molecule type" value="Genomic_DNA"/>
</dbReference>
<dbReference type="GO" id="GO:0098542">
    <property type="term" value="P:defense response to other organism"/>
    <property type="evidence" value="ECO:0007669"/>
    <property type="project" value="InterPro"/>
</dbReference>
<keyword evidence="2 3" id="KW-0472">Membrane</keyword>
<dbReference type="AlphaFoldDB" id="A0A0J8DZP9"/>
<keyword evidence="3" id="KW-0812">Transmembrane</keyword>
<evidence type="ECO:0000313" key="4">
    <source>
        <dbReference type="EMBL" id="KMS96345.1"/>
    </source>
</evidence>
<dbReference type="Proteomes" id="UP000035740">
    <property type="component" value="Unassembled WGS sequence"/>
</dbReference>
<evidence type="ECO:0000256" key="1">
    <source>
        <dbReference type="ARBA" id="ARBA00004370"/>
    </source>
</evidence>